<keyword evidence="3" id="KW-1185">Reference proteome</keyword>
<evidence type="ECO:0000313" key="3">
    <source>
        <dbReference type="Proteomes" id="UP000314294"/>
    </source>
</evidence>
<feature type="region of interest" description="Disordered" evidence="1">
    <location>
        <begin position="13"/>
        <end position="88"/>
    </location>
</feature>
<proteinExistence type="predicted"/>
<dbReference type="Proteomes" id="UP000314294">
    <property type="component" value="Unassembled WGS sequence"/>
</dbReference>
<dbReference type="EMBL" id="SRLO01000077">
    <property type="protein sequence ID" value="TNN78020.1"/>
    <property type="molecule type" value="Genomic_DNA"/>
</dbReference>
<organism evidence="2 3">
    <name type="scientific">Liparis tanakae</name>
    <name type="common">Tanaka's snailfish</name>
    <dbReference type="NCBI Taxonomy" id="230148"/>
    <lineage>
        <taxon>Eukaryota</taxon>
        <taxon>Metazoa</taxon>
        <taxon>Chordata</taxon>
        <taxon>Craniata</taxon>
        <taxon>Vertebrata</taxon>
        <taxon>Euteleostomi</taxon>
        <taxon>Actinopterygii</taxon>
        <taxon>Neopterygii</taxon>
        <taxon>Teleostei</taxon>
        <taxon>Neoteleostei</taxon>
        <taxon>Acanthomorphata</taxon>
        <taxon>Eupercaria</taxon>
        <taxon>Perciformes</taxon>
        <taxon>Cottioidei</taxon>
        <taxon>Cottales</taxon>
        <taxon>Liparidae</taxon>
        <taxon>Liparis</taxon>
    </lineage>
</organism>
<feature type="compositionally biased region" description="Polar residues" evidence="1">
    <location>
        <begin position="22"/>
        <end position="38"/>
    </location>
</feature>
<protein>
    <submittedName>
        <fullName evidence="2">Uncharacterized protein</fullName>
    </submittedName>
</protein>
<evidence type="ECO:0000256" key="1">
    <source>
        <dbReference type="SAM" id="MobiDB-lite"/>
    </source>
</evidence>
<reference evidence="2 3" key="1">
    <citation type="submission" date="2019-03" db="EMBL/GenBank/DDBJ databases">
        <title>First draft genome of Liparis tanakae, snailfish: a comprehensive survey of snailfish specific genes.</title>
        <authorList>
            <person name="Kim W."/>
            <person name="Song I."/>
            <person name="Jeong J.-H."/>
            <person name="Kim D."/>
            <person name="Kim S."/>
            <person name="Ryu S."/>
            <person name="Song J.Y."/>
            <person name="Lee S.K."/>
        </authorList>
    </citation>
    <scope>NUCLEOTIDE SEQUENCE [LARGE SCALE GENOMIC DNA]</scope>
    <source>
        <tissue evidence="2">Muscle</tissue>
    </source>
</reference>
<name>A0A4Z2IJ27_9TELE</name>
<dbReference type="AlphaFoldDB" id="A0A4Z2IJ27"/>
<gene>
    <name evidence="2" type="ORF">EYF80_011774</name>
</gene>
<accession>A0A4Z2IJ27</accession>
<comment type="caution">
    <text evidence="2">The sequence shown here is derived from an EMBL/GenBank/DDBJ whole genome shotgun (WGS) entry which is preliminary data.</text>
</comment>
<evidence type="ECO:0000313" key="2">
    <source>
        <dbReference type="EMBL" id="TNN78020.1"/>
    </source>
</evidence>
<sequence length="88" mass="9359">MTLFQQKALISRNQAAEGGRNVQCTSTLHPDGSGNQSGLDWGDHNALEICPSGARRITERPRSQALAPNRPHITISMPPGDSAKEPGG</sequence>